<dbReference type="Proteomes" id="UP000036356">
    <property type="component" value="Unassembled WGS sequence"/>
</dbReference>
<proteinExistence type="predicted"/>
<dbReference type="EMBL" id="LDZY01000005">
    <property type="protein sequence ID" value="KLU66317.1"/>
    <property type="molecule type" value="Genomic_DNA"/>
</dbReference>
<dbReference type="AlphaFoldDB" id="A0A0J1FSP4"/>
<dbReference type="RefSeq" id="WP_083995987.1">
    <property type="nucleotide sequence ID" value="NZ_LDZY01000005.1"/>
</dbReference>
<sequence>MALSSQEETELLQLLELSEQEKEKENKFKPQPGPQEMFLNTTADIALYGGAAGGGKTYALLLENLRHTDNPRFGSVIFRRNSNQIMTEGGLWDNACELYPLKGAEPKLTPRPVMVFPTGAKVSFAHLQYEADIHGWQGSQVPLLCFDELTHFTKKQFFYMLSRNRSTCGVKPYIRATTNPEADSWVGEFIDWWIDDNGYPIPERSGVIRYFIVINDEVLWADRREELAENYGVRVEDTKSFTFIASSIHDNKILLEQDPGYLANLNALSSVEKGRLLFGNWKIKPSAGMYFKREQATIVTSVPGRIVRICRAWDLAASIPTPENPSPDATAGVLIGRLDDGRYIVLDVINGRWKSNDVRKKVKDTAGADYFRYPGTKIRLPQDPGQAGKEQAESYVSFLAGYSVKAKPVSGDKITRAEPFSSQWQAGNVLILAGPWNEAYFTELESFPDGAHDDDVDASSDAFSAVAPNGISLVARVVGQSAASQINW</sequence>
<dbReference type="PATRIC" id="fig|476652.3.peg.1773"/>
<dbReference type="InterPro" id="IPR006517">
    <property type="entry name" value="Phage_terminase_lsu-like_C"/>
</dbReference>
<dbReference type="Gene3D" id="3.40.50.300">
    <property type="entry name" value="P-loop containing nucleotide triphosphate hydrolases"/>
    <property type="match status" value="1"/>
</dbReference>
<dbReference type="InterPro" id="IPR027417">
    <property type="entry name" value="P-loop_NTPase"/>
</dbReference>
<dbReference type="NCBIfam" id="TIGR01630">
    <property type="entry name" value="psiM2_ORF9"/>
    <property type="match status" value="1"/>
</dbReference>
<gene>
    <name evidence="3" type="ORF">DEAC_c17160</name>
</gene>
<dbReference type="STRING" id="476652.DEAC_c17160"/>
<reference evidence="3 4" key="1">
    <citation type="submission" date="2015-06" db="EMBL/GenBank/DDBJ databases">
        <title>Draft genome of the moderately acidophilic sulfate reducer Candidatus Desulfosporosinus acididurans strain M1.</title>
        <authorList>
            <person name="Poehlein A."/>
            <person name="Petzsch P."/>
            <person name="Johnson B.D."/>
            <person name="Schloemann M."/>
            <person name="Daniel R."/>
            <person name="Muehling M."/>
        </authorList>
    </citation>
    <scope>NUCLEOTIDE SEQUENCE [LARGE SCALE GENOMIC DNA]</scope>
    <source>
        <strain evidence="3 4">M1</strain>
    </source>
</reference>
<accession>A0A0J1FSP4</accession>
<dbReference type="InterPro" id="IPR035421">
    <property type="entry name" value="Terminase_6C"/>
</dbReference>
<evidence type="ECO:0000259" key="2">
    <source>
        <dbReference type="Pfam" id="PF17289"/>
    </source>
</evidence>
<organism evidence="3 4">
    <name type="scientific">Desulfosporosinus acididurans</name>
    <dbReference type="NCBI Taxonomy" id="476652"/>
    <lineage>
        <taxon>Bacteria</taxon>
        <taxon>Bacillati</taxon>
        <taxon>Bacillota</taxon>
        <taxon>Clostridia</taxon>
        <taxon>Eubacteriales</taxon>
        <taxon>Desulfitobacteriaceae</taxon>
        <taxon>Desulfosporosinus</taxon>
    </lineage>
</organism>
<dbReference type="Pfam" id="PF17289">
    <property type="entry name" value="Terminase_6C"/>
    <property type="match status" value="1"/>
</dbReference>
<evidence type="ECO:0000313" key="4">
    <source>
        <dbReference type="Proteomes" id="UP000036356"/>
    </source>
</evidence>
<keyword evidence="4" id="KW-1185">Reference proteome</keyword>
<evidence type="ECO:0000313" key="3">
    <source>
        <dbReference type="EMBL" id="KLU66317.1"/>
    </source>
</evidence>
<evidence type="ECO:0000256" key="1">
    <source>
        <dbReference type="ARBA" id="ARBA00022612"/>
    </source>
</evidence>
<name>A0A0J1FSP4_9FIRM</name>
<feature type="domain" description="Terminase large subunit gp17-like C-terminal" evidence="2">
    <location>
        <begin position="312"/>
        <end position="464"/>
    </location>
</feature>
<comment type="caution">
    <text evidence="3">The sequence shown here is derived from an EMBL/GenBank/DDBJ whole genome shotgun (WGS) entry which is preliminary data.</text>
</comment>
<protein>
    <submittedName>
        <fullName evidence="3">Terminase-like family protein</fullName>
    </submittedName>
</protein>
<keyword evidence="1" id="KW-1188">Viral release from host cell</keyword>
<dbReference type="Pfam" id="PF03237">
    <property type="entry name" value="Terminase_6N"/>
    <property type="match status" value="1"/>
</dbReference>